<dbReference type="PROSITE" id="PS51318">
    <property type="entry name" value="TAT"/>
    <property type="match status" value="1"/>
</dbReference>
<organism evidence="1 2">
    <name type="scientific">Frankia umida</name>
    <dbReference type="NCBI Taxonomy" id="573489"/>
    <lineage>
        <taxon>Bacteria</taxon>
        <taxon>Bacillati</taxon>
        <taxon>Actinomycetota</taxon>
        <taxon>Actinomycetes</taxon>
        <taxon>Frankiales</taxon>
        <taxon>Frankiaceae</taxon>
        <taxon>Frankia</taxon>
    </lineage>
</organism>
<evidence type="ECO:0008006" key="3">
    <source>
        <dbReference type="Google" id="ProtNLM"/>
    </source>
</evidence>
<protein>
    <recommendedName>
        <fullName evidence="3">Transcriptional regulator</fullName>
    </recommendedName>
</protein>
<evidence type="ECO:0000313" key="1">
    <source>
        <dbReference type="EMBL" id="MCK9878574.1"/>
    </source>
</evidence>
<keyword evidence="2" id="KW-1185">Reference proteome</keyword>
<sequence length="340" mass="35221">MGASADRRALLRHGAAACAALAAGAAALGGLPFGDVPVVSFPAADSRTALDEVESALRTLARRWETTPPAELVARLVILEQQARTIGRWRLGEALRQDWTRTHGRILVMTAVAQGDAGLPARATASARAALVLGRHVGDTVSVAHARVVLAELAAYAFASTDDGLQLARAARATAPRAHTAILAITTEAHIMAARNMPIAGVVEVLREAEAIAATLPAGTPGYSLDGIHPAYLPTFGGAALVAAGSLAEGERRLAEAAGLFDRSRASGALAAVRLYQASAAMRGRDLERAQTLATRALAASAVRPSSWLSNGILSLAQRASRHGADWSGLVVQAREWSPA</sequence>
<name>A0ABT0K515_9ACTN</name>
<dbReference type="RefSeq" id="WP_248826668.1">
    <property type="nucleotide sequence ID" value="NZ_JALKFT010000037.1"/>
</dbReference>
<evidence type="ECO:0000313" key="2">
    <source>
        <dbReference type="Proteomes" id="UP001201873"/>
    </source>
</evidence>
<dbReference type="InterPro" id="IPR006311">
    <property type="entry name" value="TAT_signal"/>
</dbReference>
<accession>A0ABT0K515</accession>
<dbReference type="EMBL" id="JALKFT010000037">
    <property type="protein sequence ID" value="MCK9878574.1"/>
    <property type="molecule type" value="Genomic_DNA"/>
</dbReference>
<gene>
    <name evidence="1" type="ORF">MXD59_22890</name>
</gene>
<comment type="caution">
    <text evidence="1">The sequence shown here is derived from an EMBL/GenBank/DDBJ whole genome shotgun (WGS) entry which is preliminary data.</text>
</comment>
<reference evidence="1 2" key="1">
    <citation type="submission" date="2022-04" db="EMBL/GenBank/DDBJ databases">
        <title>Genome diversity in the genus Frankia.</title>
        <authorList>
            <person name="Carlos-Shanley C."/>
            <person name="Hahn D."/>
        </authorList>
    </citation>
    <scope>NUCLEOTIDE SEQUENCE [LARGE SCALE GENOMIC DNA]</scope>
    <source>
        <strain evidence="1 2">Ag45/Mut15</strain>
    </source>
</reference>
<proteinExistence type="predicted"/>
<dbReference type="Proteomes" id="UP001201873">
    <property type="component" value="Unassembled WGS sequence"/>
</dbReference>